<evidence type="ECO:0000259" key="7">
    <source>
        <dbReference type="Pfam" id="PF09000"/>
    </source>
</evidence>
<keyword evidence="3" id="KW-0078">Bacteriocin</keyword>
<dbReference type="Pfam" id="PF09000">
    <property type="entry name" value="Cytotoxic"/>
    <property type="match status" value="1"/>
</dbReference>
<evidence type="ECO:0000256" key="4">
    <source>
        <dbReference type="SAM" id="Coils"/>
    </source>
</evidence>
<evidence type="ECO:0000256" key="1">
    <source>
        <dbReference type="ARBA" id="ARBA00022529"/>
    </source>
</evidence>
<dbReference type="InterPro" id="IPR036725">
    <property type="entry name" value="ColE3_ribonuclease_sf"/>
</dbReference>
<dbReference type="Pfam" id="PF06958">
    <property type="entry name" value="Pyocin_S"/>
    <property type="match status" value="1"/>
</dbReference>
<accession>Q5V9J6</accession>
<dbReference type="Gene3D" id="3.10.380.10">
    <property type="entry name" value="Colicin E3-like ribonuclease domain"/>
    <property type="match status" value="1"/>
</dbReference>
<feature type="region of interest" description="Disordered" evidence="5">
    <location>
        <begin position="30"/>
        <end position="53"/>
    </location>
</feature>
<sequence>MADNQPVPLTPAPPGMVSLGVNENGEEEMTVIGGDGSGTGFSGNEAPIIPGSGSLQADLGKKSLTRLQAESSAAIHATAKWTTENLAKTQAAQAERAKAAMLSQQAAKAKQAKLTQHLKDVVDRALQNNKTRPTVIDLAHQNNQQMAAMAEFIGRQKAIEEARKKAEREAKRAEEAYQAALRAQEEEQRKQAEIERKLQEARKQEAAAKAKAEADRIAAEKAEAEARAKAEAERRKAEEARKALFAKAGIKDTPVYTLEMTKAATTLFLTPGVRLLNRAPAMIQLSALAAEINGVLTTAASAVMTATAEFSGWIASALWRGVAGVATASTVGPMVAAASTLFFSPRAGGGSDSKVPGRDIEMLAAQARLFTAGKLSIEPGMKSVNLPVRGFISSETDGRQSLMLVKTGSDGVPSTVPVLDAVRDSTTGLDKITVPAMSGAPSRTILVNPVPIGPAAPWHTGNSGPVPVTPVHTGTEVKQADSIVTTTLPIADIPPLQDFIYWQPDASGTGVEPIYVMTSQPRKGVKDYGHDYHPAPKTEEIKGLGELIESRKKTPKQGGGGRRDRWVGDKGRKIYEWDSQHGELEGYRASDGSHLGAFDPNTGKQLKGPDPKRNIKKYL</sequence>
<dbReference type="GO" id="GO:0043022">
    <property type="term" value="F:ribosome binding"/>
    <property type="evidence" value="ECO:0007669"/>
    <property type="project" value="InterPro"/>
</dbReference>
<feature type="domain" description="Colicin E3-like ribonuclease" evidence="7">
    <location>
        <begin position="533"/>
        <end position="616"/>
    </location>
</feature>
<dbReference type="AlphaFoldDB" id="Q5V9J6"/>
<dbReference type="SUPFAM" id="SSF69369">
    <property type="entry name" value="Cloacin translocation domain"/>
    <property type="match status" value="1"/>
</dbReference>
<keyword evidence="1" id="KW-0929">Antimicrobial</keyword>
<dbReference type="SUPFAM" id="SSF63840">
    <property type="entry name" value="Ribonuclease domain of colicin E3"/>
    <property type="match status" value="1"/>
</dbReference>
<dbReference type="CDD" id="cd22265">
    <property type="entry name" value="UDM1_RNF168"/>
    <property type="match status" value="1"/>
</dbReference>
<evidence type="ECO:0000313" key="8">
    <source>
        <dbReference type="EMBL" id="AAT85008.1"/>
    </source>
</evidence>
<reference evidence="8" key="1">
    <citation type="submission" date="2004-03" db="EMBL/GenBank/DDBJ databases">
        <authorList>
            <person name="Chavan M.A."/>
            <person name="Rafi H."/>
            <person name="Wertz J.E."/>
            <person name="Goldstone C."/>
            <person name="Riley M.A."/>
        </authorList>
    </citation>
    <scope>NUCLEOTIDE SEQUENCE</scope>
    <source>
        <strain evidence="8">MISC712</strain>
    </source>
</reference>
<keyword evidence="4" id="KW-0175">Coiled coil</keyword>
<dbReference type="GO" id="GO:0042742">
    <property type="term" value="P:defense response to bacterium"/>
    <property type="evidence" value="ECO:0007669"/>
    <property type="project" value="UniProtKB-KW"/>
</dbReference>
<dbReference type="GO" id="GO:0003723">
    <property type="term" value="F:RNA binding"/>
    <property type="evidence" value="ECO:0007669"/>
    <property type="project" value="InterPro"/>
</dbReference>
<reference evidence="8" key="2">
    <citation type="journal article" date="2005" name="J. Mol. Evol.">
        <title>Phage associated bacteriocins reveal a novel mechanism for bacteriocin diversification in Klebsiella.</title>
        <authorList>
            <person name="Chavan M."/>
            <person name="Rafi H."/>
            <person name="Wertz J."/>
            <person name="Goldstone C."/>
            <person name="Riley M.A."/>
        </authorList>
    </citation>
    <scope>NUCLEOTIDE SEQUENCE</scope>
    <source>
        <strain evidence="8">MISC712</strain>
    </source>
</reference>
<evidence type="ECO:0000256" key="3">
    <source>
        <dbReference type="ARBA" id="ARBA00023048"/>
    </source>
</evidence>
<dbReference type="EMBL" id="AY578794">
    <property type="protein sequence ID" value="AAT85008.1"/>
    <property type="molecule type" value="Genomic_DNA"/>
</dbReference>
<keyword evidence="2" id="KW-0044">Antibiotic</keyword>
<dbReference type="GO" id="GO:0031640">
    <property type="term" value="P:killing of cells of another organism"/>
    <property type="evidence" value="ECO:0007669"/>
    <property type="project" value="UniProtKB-KW"/>
</dbReference>
<evidence type="ECO:0000256" key="2">
    <source>
        <dbReference type="ARBA" id="ARBA00023022"/>
    </source>
</evidence>
<evidence type="ECO:0000256" key="5">
    <source>
        <dbReference type="SAM" id="MobiDB-lite"/>
    </source>
</evidence>
<dbReference type="InterPro" id="IPR009105">
    <property type="entry name" value="Colicin_E3_ribonuclease"/>
</dbReference>
<organism evidence="8">
    <name type="scientific">Klebsiella oxytoca</name>
    <dbReference type="NCBI Taxonomy" id="571"/>
    <lineage>
        <taxon>Bacteria</taxon>
        <taxon>Pseudomonadati</taxon>
        <taxon>Pseudomonadota</taxon>
        <taxon>Gammaproteobacteria</taxon>
        <taxon>Enterobacterales</taxon>
        <taxon>Enterobacteriaceae</taxon>
        <taxon>Klebsiella/Raoultella group</taxon>
        <taxon>Klebsiella</taxon>
    </lineage>
</organism>
<feature type="domain" description="Pyosin/cloacin translocation" evidence="6">
    <location>
        <begin position="377"/>
        <end position="517"/>
    </location>
</feature>
<protein>
    <submittedName>
        <fullName evidence="8">Klebicin C activity</fullName>
    </submittedName>
</protein>
<evidence type="ECO:0000259" key="6">
    <source>
        <dbReference type="Pfam" id="PF06958"/>
    </source>
</evidence>
<feature type="coiled-coil region" evidence="4">
    <location>
        <begin position="149"/>
        <end position="247"/>
    </location>
</feature>
<gene>
    <name evidence="8" type="ORF">kca</name>
</gene>
<dbReference type="InterPro" id="IPR016128">
    <property type="entry name" value="Pyosin/cloacin_T_dom"/>
</dbReference>
<name>Q5V9J6_KLEOX</name>
<proteinExistence type="predicted"/>
<feature type="region of interest" description="Disordered" evidence="5">
    <location>
        <begin position="588"/>
        <end position="619"/>
    </location>
</feature>
<dbReference type="InterPro" id="IPR036302">
    <property type="entry name" value="Pyosin/cloacin_T_dom_sf"/>
</dbReference>
<dbReference type="GO" id="GO:0016788">
    <property type="term" value="F:hydrolase activity, acting on ester bonds"/>
    <property type="evidence" value="ECO:0007669"/>
    <property type="project" value="InterPro"/>
</dbReference>